<dbReference type="EMBL" id="LFYR01001505">
    <property type="protein sequence ID" value="KMZ61327.1"/>
    <property type="molecule type" value="Genomic_DNA"/>
</dbReference>
<evidence type="ECO:0000256" key="2">
    <source>
        <dbReference type="ARBA" id="ARBA00022759"/>
    </source>
</evidence>
<protein>
    <submittedName>
        <fullName evidence="5">Putative 38.1 kDa protein</fullName>
    </submittedName>
</protein>
<dbReference type="OMA" id="PEILMPY"/>
<dbReference type="OrthoDB" id="430293at2759"/>
<evidence type="ECO:0000256" key="3">
    <source>
        <dbReference type="ARBA" id="ARBA00022801"/>
    </source>
</evidence>
<dbReference type="Proteomes" id="UP000036987">
    <property type="component" value="Unassembled WGS sequence"/>
</dbReference>
<keyword evidence="3" id="KW-0378">Hydrolase</keyword>
<name>A0A0K9NZA6_ZOSMR</name>
<dbReference type="Gene3D" id="2.40.50.90">
    <property type="match status" value="1"/>
</dbReference>
<organism evidence="5 6">
    <name type="scientific">Zostera marina</name>
    <name type="common">Eelgrass</name>
    <dbReference type="NCBI Taxonomy" id="29655"/>
    <lineage>
        <taxon>Eukaryota</taxon>
        <taxon>Viridiplantae</taxon>
        <taxon>Streptophyta</taxon>
        <taxon>Embryophyta</taxon>
        <taxon>Tracheophyta</taxon>
        <taxon>Spermatophyta</taxon>
        <taxon>Magnoliopsida</taxon>
        <taxon>Liliopsida</taxon>
        <taxon>Zosteraceae</taxon>
        <taxon>Zostera</taxon>
    </lineage>
</organism>
<dbReference type="SUPFAM" id="SSF50199">
    <property type="entry name" value="Staphylococcal nuclease"/>
    <property type="match status" value="1"/>
</dbReference>
<gene>
    <name evidence="5" type="ORF">ZOSMA_538G00100</name>
</gene>
<evidence type="ECO:0000259" key="4">
    <source>
        <dbReference type="PROSITE" id="PS50830"/>
    </source>
</evidence>
<dbReference type="AlphaFoldDB" id="A0A0K9NZA6"/>
<keyword evidence="2" id="KW-0255">Endonuclease</keyword>
<feature type="domain" description="TNase-like" evidence="4">
    <location>
        <begin position="157"/>
        <end position="325"/>
    </location>
</feature>
<accession>A0A0K9NZA6</accession>
<dbReference type="PANTHER" id="PTHR12302">
    <property type="entry name" value="EBNA2 BINDING PROTEIN P100"/>
    <property type="match status" value="1"/>
</dbReference>
<dbReference type="STRING" id="29655.A0A0K9NZA6"/>
<dbReference type="SMART" id="SM00318">
    <property type="entry name" value="SNc"/>
    <property type="match status" value="1"/>
</dbReference>
<proteinExistence type="predicted"/>
<comment type="caution">
    <text evidence="5">The sequence shown here is derived from an EMBL/GenBank/DDBJ whole genome shotgun (WGS) entry which is preliminary data.</text>
</comment>
<dbReference type="GO" id="GO:0016787">
    <property type="term" value="F:hydrolase activity"/>
    <property type="evidence" value="ECO:0007669"/>
    <property type="project" value="UniProtKB-KW"/>
</dbReference>
<dbReference type="GO" id="GO:0004519">
    <property type="term" value="F:endonuclease activity"/>
    <property type="evidence" value="ECO:0007669"/>
    <property type="project" value="UniProtKB-KW"/>
</dbReference>
<evidence type="ECO:0000256" key="1">
    <source>
        <dbReference type="ARBA" id="ARBA00022722"/>
    </source>
</evidence>
<dbReference type="PANTHER" id="PTHR12302:SF3">
    <property type="entry name" value="SERINE_THREONINE-PROTEIN KINASE 31"/>
    <property type="match status" value="1"/>
</dbReference>
<dbReference type="InterPro" id="IPR035437">
    <property type="entry name" value="SNase_OB-fold_sf"/>
</dbReference>
<keyword evidence="6" id="KW-1185">Reference proteome</keyword>
<sequence length="341" mass="38719">MASLYCAAPITRLLCSPQEVNGKPIPRPLRERHNSIFSSIASAARSRVYDDIPYRQPLRSKKTNHDCRVRRPPSSSRKYRKLSAAWKEAKPPPKTPEGAARLVILTLKNHQKVDVQGLLAFYGLPNLEISDASEIPVSSLPGVQFKMETLPVDPRAVADGDTITVYVNTTDPRESSIVPSRIIEAAVNRANARSVRDFKTADSLHKIIIEAGYRVIQGSNHQEILARKYRIRLRGIDAPENSMPYGKESKDELTKLVQGKCLQILVYEEDQYGRSVGDIYCDSIFVQEKMLKTGFAWHYTAYDKRPEFAQWEKSARLARRGLWAASNPEKPWDYRKNNPRL</sequence>
<dbReference type="PROSITE" id="PS50830">
    <property type="entry name" value="TNASE_3"/>
    <property type="match status" value="1"/>
</dbReference>
<dbReference type="Pfam" id="PF00565">
    <property type="entry name" value="SNase"/>
    <property type="match status" value="1"/>
</dbReference>
<keyword evidence="1" id="KW-0540">Nuclease</keyword>
<evidence type="ECO:0000313" key="6">
    <source>
        <dbReference type="Proteomes" id="UP000036987"/>
    </source>
</evidence>
<evidence type="ECO:0000313" key="5">
    <source>
        <dbReference type="EMBL" id="KMZ61327.1"/>
    </source>
</evidence>
<reference evidence="6" key="1">
    <citation type="journal article" date="2016" name="Nature">
        <title>The genome of the seagrass Zostera marina reveals angiosperm adaptation to the sea.</title>
        <authorList>
            <person name="Olsen J.L."/>
            <person name="Rouze P."/>
            <person name="Verhelst B."/>
            <person name="Lin Y.-C."/>
            <person name="Bayer T."/>
            <person name="Collen J."/>
            <person name="Dattolo E."/>
            <person name="De Paoli E."/>
            <person name="Dittami S."/>
            <person name="Maumus F."/>
            <person name="Michel G."/>
            <person name="Kersting A."/>
            <person name="Lauritano C."/>
            <person name="Lohaus R."/>
            <person name="Toepel M."/>
            <person name="Tonon T."/>
            <person name="Vanneste K."/>
            <person name="Amirebrahimi M."/>
            <person name="Brakel J."/>
            <person name="Bostroem C."/>
            <person name="Chovatia M."/>
            <person name="Grimwood J."/>
            <person name="Jenkins J.W."/>
            <person name="Jueterbock A."/>
            <person name="Mraz A."/>
            <person name="Stam W.T."/>
            <person name="Tice H."/>
            <person name="Bornberg-Bauer E."/>
            <person name="Green P.J."/>
            <person name="Pearson G.A."/>
            <person name="Procaccini G."/>
            <person name="Duarte C.M."/>
            <person name="Schmutz J."/>
            <person name="Reusch T.B.H."/>
            <person name="Van de Peer Y."/>
        </authorList>
    </citation>
    <scope>NUCLEOTIDE SEQUENCE [LARGE SCALE GENOMIC DNA]</scope>
    <source>
        <strain evidence="6">cv. Finnish</strain>
    </source>
</reference>
<dbReference type="InterPro" id="IPR016071">
    <property type="entry name" value="Staphylococal_nuclease_OB-fold"/>
</dbReference>